<dbReference type="AlphaFoldDB" id="A0AAU1UGB2"/>
<feature type="transmembrane region" description="Helical" evidence="1">
    <location>
        <begin position="303"/>
        <end position="325"/>
    </location>
</feature>
<evidence type="ECO:0000313" key="2">
    <source>
        <dbReference type="EMBL" id="WTS17027.1"/>
    </source>
</evidence>
<protein>
    <recommendedName>
        <fullName evidence="3">5,10-methylene-tetrahydrofolate dehydrogenase</fullName>
    </recommendedName>
</protein>
<organism evidence="2">
    <name type="scientific">Streptomyces sp. NBC_00119</name>
    <dbReference type="NCBI Taxonomy" id="2975659"/>
    <lineage>
        <taxon>Bacteria</taxon>
        <taxon>Bacillati</taxon>
        <taxon>Actinomycetota</taxon>
        <taxon>Actinomycetes</taxon>
        <taxon>Kitasatosporales</taxon>
        <taxon>Streptomycetaceae</taxon>
        <taxon>Streptomyces</taxon>
    </lineage>
</organism>
<evidence type="ECO:0000256" key="1">
    <source>
        <dbReference type="SAM" id="Phobius"/>
    </source>
</evidence>
<name>A0AAU1UGB2_9ACTN</name>
<reference evidence="2" key="1">
    <citation type="submission" date="2022-10" db="EMBL/GenBank/DDBJ databases">
        <title>The complete genomes of actinobacterial strains from the NBC collection.</title>
        <authorList>
            <person name="Joergensen T.S."/>
            <person name="Alvarez Arevalo M."/>
            <person name="Sterndorff E.B."/>
            <person name="Faurdal D."/>
            <person name="Vuksanovic O."/>
            <person name="Mourched A.-S."/>
            <person name="Charusanti P."/>
            <person name="Shaw S."/>
            <person name="Blin K."/>
            <person name="Weber T."/>
        </authorList>
    </citation>
    <scope>NUCLEOTIDE SEQUENCE</scope>
    <source>
        <strain evidence="2">NBC_00119</strain>
    </source>
</reference>
<gene>
    <name evidence="2" type="ORF">OHU69_41895</name>
</gene>
<accession>A0AAU1UGB2</accession>
<feature type="transmembrane region" description="Helical" evidence="1">
    <location>
        <begin position="257"/>
        <end position="288"/>
    </location>
</feature>
<proteinExistence type="predicted"/>
<keyword evidence="1" id="KW-0472">Membrane</keyword>
<feature type="transmembrane region" description="Helical" evidence="1">
    <location>
        <begin position="182"/>
        <end position="204"/>
    </location>
</feature>
<keyword evidence="1" id="KW-1133">Transmembrane helix</keyword>
<feature type="transmembrane region" description="Helical" evidence="1">
    <location>
        <begin position="216"/>
        <end position="237"/>
    </location>
</feature>
<keyword evidence="1" id="KW-0812">Transmembrane</keyword>
<sequence>MITPEERDPAGRVTLDLVLVSDPGWPTDVARRLQADLVGLLSSVRVDVDWRVSVNSSALALAAQADPPSMVRALTQRLHGRTWDLALFVTDLPFRANARPVVLMLSRPERVALVSLPSLGWFRVSRRARDAALYAVSELLAASAGPQEEVHRPGGAERYLVLPGRSGRLRLLAGMVRANRPWLLFTGLSRVLAVVFATASFGLLSSDVWNVSRHLGPGRACALTFLSITAVVAWLVIDHELWERPRGSLARYQARLYNLATVVTLYLGIAFLYAALFVLIALTALFLLPSGTLGPVLGHEPDAAYYLSLAWFITSMGTVGGALGAGLEDDQVVRQAAYGERQRLGQRQDTTWSDSGG</sequence>
<dbReference type="EMBL" id="CP108195">
    <property type="protein sequence ID" value="WTS17027.1"/>
    <property type="molecule type" value="Genomic_DNA"/>
</dbReference>
<evidence type="ECO:0008006" key="3">
    <source>
        <dbReference type="Google" id="ProtNLM"/>
    </source>
</evidence>